<dbReference type="Proteomes" id="UP000535501">
    <property type="component" value="Unassembled WGS sequence"/>
</dbReference>
<organism evidence="1 2">
    <name type="scientific">Pseudorhizobium flavum</name>
    <dbReference type="NCBI Taxonomy" id="1335061"/>
    <lineage>
        <taxon>Bacteria</taxon>
        <taxon>Pseudomonadati</taxon>
        <taxon>Pseudomonadota</taxon>
        <taxon>Alphaproteobacteria</taxon>
        <taxon>Hyphomicrobiales</taxon>
        <taxon>Rhizobiaceae</taxon>
        <taxon>Rhizobium/Agrobacterium group</taxon>
        <taxon>Pseudorhizobium</taxon>
    </lineage>
</organism>
<comment type="caution">
    <text evidence="1">The sequence shown here is derived from an EMBL/GenBank/DDBJ whole genome shotgun (WGS) entry which is preliminary data.</text>
</comment>
<evidence type="ECO:0000313" key="1">
    <source>
        <dbReference type="EMBL" id="MBB6182587.1"/>
    </source>
</evidence>
<keyword evidence="2" id="KW-1185">Reference proteome</keyword>
<proteinExistence type="predicted"/>
<reference evidence="1 2" key="1">
    <citation type="submission" date="2020-08" db="EMBL/GenBank/DDBJ databases">
        <title>Genomic Encyclopedia of Type Strains, Phase IV (KMG-IV): sequencing the most valuable type-strain genomes for metagenomic binning, comparative biology and taxonomic classification.</title>
        <authorList>
            <person name="Goeker M."/>
        </authorList>
    </citation>
    <scope>NUCLEOTIDE SEQUENCE [LARGE SCALE GENOMIC DNA]</scope>
    <source>
        <strain evidence="1 2">DSM 102134</strain>
    </source>
</reference>
<dbReference type="EMBL" id="JACHEJ010000043">
    <property type="protein sequence ID" value="MBB6182587.1"/>
    <property type="molecule type" value="Genomic_DNA"/>
</dbReference>
<name>A0A7W9Z286_9HYPH</name>
<accession>A0A7W9Z286</accession>
<sequence>MAVVLAFCVTSFSKGSATREFSYPIIDRIDTNIVRLEATSVPGYDFAVLCMSRLCHCVQELLEAGQSADIFRRRAPFAVDEARIFDCRIGVRDGLNSD</sequence>
<evidence type="ECO:0000313" key="2">
    <source>
        <dbReference type="Proteomes" id="UP000535501"/>
    </source>
</evidence>
<dbReference type="AlphaFoldDB" id="A0A7W9Z286"/>
<gene>
    <name evidence="1" type="ORF">HNQ75_004576</name>
</gene>
<protein>
    <submittedName>
        <fullName evidence="1">Uncharacterized protein</fullName>
    </submittedName>
</protein>